<evidence type="ECO:0000259" key="1">
    <source>
        <dbReference type="Pfam" id="PF13480"/>
    </source>
</evidence>
<dbReference type="EMBL" id="FRAB01000007">
    <property type="protein sequence ID" value="SHJ80147.1"/>
    <property type="molecule type" value="Genomic_DNA"/>
</dbReference>
<name>A0A1M6M9J4_9BURK</name>
<dbReference type="STRING" id="169427.SAMN05192548_10078"/>
<organism evidence="2 3">
    <name type="scientific">Paraburkholderia terricola</name>
    <dbReference type="NCBI Taxonomy" id="169427"/>
    <lineage>
        <taxon>Bacteria</taxon>
        <taxon>Pseudomonadati</taxon>
        <taxon>Pseudomonadota</taxon>
        <taxon>Betaproteobacteria</taxon>
        <taxon>Burkholderiales</taxon>
        <taxon>Burkholderiaceae</taxon>
        <taxon>Paraburkholderia</taxon>
    </lineage>
</organism>
<dbReference type="Pfam" id="PF13480">
    <property type="entry name" value="Acetyltransf_6"/>
    <property type="match status" value="1"/>
</dbReference>
<dbReference type="Proteomes" id="UP000184395">
    <property type="component" value="Unassembled WGS sequence"/>
</dbReference>
<reference evidence="2 3" key="1">
    <citation type="submission" date="2016-11" db="EMBL/GenBank/DDBJ databases">
        <authorList>
            <person name="Jaros S."/>
            <person name="Januszkiewicz K."/>
            <person name="Wedrychowicz H."/>
        </authorList>
    </citation>
    <scope>NUCLEOTIDE SEQUENCE [LARGE SCALE GENOMIC DNA]</scope>
    <source>
        <strain evidence="2 3">LMG 20594</strain>
    </source>
</reference>
<gene>
    <name evidence="2" type="ORF">SAMN05192548_10078</name>
</gene>
<keyword evidence="2" id="KW-0808">Transferase</keyword>
<dbReference type="RefSeq" id="WP_073428130.1">
    <property type="nucleotide sequence ID" value="NZ_FRAB01000007.1"/>
</dbReference>
<dbReference type="AlphaFoldDB" id="A0A1M6M9J4"/>
<dbReference type="InterPro" id="IPR038740">
    <property type="entry name" value="BioF2-like_GNAT_dom"/>
</dbReference>
<evidence type="ECO:0000313" key="3">
    <source>
        <dbReference type="Proteomes" id="UP000184395"/>
    </source>
</evidence>
<dbReference type="KEGG" id="pts:CUJ90_02985"/>
<feature type="domain" description="BioF2-like acetyltransferase" evidence="1">
    <location>
        <begin position="208"/>
        <end position="346"/>
    </location>
</feature>
<sequence>MDLTARTKIQSAAHSFFHTHRQNTMTADAISFDVVDDIERFRALQREWDDLWRLADGQFFQSFAFCHASLIAEEKGSRRKLHCVTGRQNGRLVFVWPLVTYWNSVWKYAAPLAPRNRSPSDILVAPECGSEPLVKLAWDAALKSTGADIVELWRVRSSSLLCRCATTYAATRRTQIEPTYYASLRGLEDWEAFCRSRPGRSKHPDYLKRKLAKHIDFNLEVLDRNDARTSSVVNWLVSHKREWAHVKDIDSQWVFSESSDKFWGDLMLNRTYEAGVMRVFVLWHQQRPIAALIVAVGAKRVDFLTVTYDMELAKLSPGTVLLDEGVKWAFEHGLDVDFTPGSEPYKVSWSGRASYTTSSFLVLPTTWGLMGYRAKMAAKKLQGMMGRAVSLLSSRHAEVDRTGG</sequence>
<dbReference type="SUPFAM" id="SSF55729">
    <property type="entry name" value="Acyl-CoA N-acyltransferases (Nat)"/>
    <property type="match status" value="1"/>
</dbReference>
<evidence type="ECO:0000313" key="2">
    <source>
        <dbReference type="EMBL" id="SHJ80147.1"/>
    </source>
</evidence>
<proteinExistence type="predicted"/>
<dbReference type="GO" id="GO:0016740">
    <property type="term" value="F:transferase activity"/>
    <property type="evidence" value="ECO:0007669"/>
    <property type="project" value="UniProtKB-KW"/>
</dbReference>
<dbReference type="InterPro" id="IPR016181">
    <property type="entry name" value="Acyl_CoA_acyltransferase"/>
</dbReference>
<accession>A0A1M6M9J4</accession>
<dbReference type="Gene3D" id="3.40.630.30">
    <property type="match status" value="1"/>
</dbReference>
<protein>
    <submittedName>
        <fullName evidence="2">Acetyltransferase involved in cellulose biosynthesis, CelD/BcsL family</fullName>
    </submittedName>
</protein>